<keyword evidence="13" id="KW-1185">Reference proteome</keyword>
<feature type="coiled-coil region" evidence="8">
    <location>
        <begin position="200"/>
        <end position="227"/>
    </location>
</feature>
<dbReference type="Gene3D" id="1.10.150.20">
    <property type="entry name" value="5' to 3' exonuclease, C-terminal subdomain"/>
    <property type="match status" value="1"/>
</dbReference>
<dbReference type="InterPro" id="IPR001943">
    <property type="entry name" value="UVR_dom"/>
</dbReference>
<dbReference type="InterPro" id="IPR047296">
    <property type="entry name" value="GIY-YIG_UvrC_Cho"/>
</dbReference>
<dbReference type="Pfam" id="PF02151">
    <property type="entry name" value="UVR"/>
    <property type="match status" value="1"/>
</dbReference>
<dbReference type="InterPro" id="IPR035901">
    <property type="entry name" value="GIY-YIG_endonuc_sf"/>
</dbReference>
<comment type="caution">
    <text evidence="12">The sequence shown here is derived from an EMBL/GenBank/DDBJ whole genome shotgun (WGS) entry which is preliminary data.</text>
</comment>
<dbReference type="EMBL" id="AWVH01000044">
    <property type="protein sequence ID" value="ERJ91642.1"/>
    <property type="molecule type" value="Genomic_DNA"/>
</dbReference>
<feature type="domain" description="GIY-YIG" evidence="10">
    <location>
        <begin position="20"/>
        <end position="97"/>
    </location>
</feature>
<dbReference type="InterPro" id="IPR038476">
    <property type="entry name" value="UvrC_RNase_H_dom_sf"/>
</dbReference>
<comment type="subcellular location">
    <subcellularLocation>
        <location evidence="7">Cytoplasm</location>
    </subcellularLocation>
</comment>
<keyword evidence="3 7" id="KW-0228">DNA excision</keyword>
<dbReference type="InterPro" id="IPR000305">
    <property type="entry name" value="GIY-YIG_endonuc"/>
</dbReference>
<dbReference type="InterPro" id="IPR001162">
    <property type="entry name" value="UvrC_RNase_H_dom"/>
</dbReference>
<evidence type="ECO:0000259" key="10">
    <source>
        <dbReference type="PROSITE" id="PS50164"/>
    </source>
</evidence>
<evidence type="ECO:0000256" key="1">
    <source>
        <dbReference type="ARBA" id="ARBA00022490"/>
    </source>
</evidence>
<dbReference type="Gene3D" id="4.10.860.10">
    <property type="entry name" value="UVR domain"/>
    <property type="match status" value="1"/>
</dbReference>
<evidence type="ECO:0000256" key="6">
    <source>
        <dbReference type="ARBA" id="ARBA00023236"/>
    </source>
</evidence>
<feature type="domain" description="UVR" evidence="9">
    <location>
        <begin position="204"/>
        <end position="239"/>
    </location>
</feature>
<dbReference type="PANTHER" id="PTHR30562:SF1">
    <property type="entry name" value="UVRABC SYSTEM PROTEIN C"/>
    <property type="match status" value="1"/>
</dbReference>
<dbReference type="NCBIfam" id="TIGR00194">
    <property type="entry name" value="uvrC"/>
    <property type="match status" value="1"/>
</dbReference>
<organism evidence="12 13">
    <name type="scientific">Treponema lecithinolyticum ATCC 700332</name>
    <dbReference type="NCBI Taxonomy" id="1321815"/>
    <lineage>
        <taxon>Bacteria</taxon>
        <taxon>Pseudomonadati</taxon>
        <taxon>Spirochaetota</taxon>
        <taxon>Spirochaetia</taxon>
        <taxon>Spirochaetales</taxon>
        <taxon>Treponemataceae</taxon>
        <taxon>Treponema</taxon>
    </lineage>
</organism>
<dbReference type="SUPFAM" id="SSF47781">
    <property type="entry name" value="RuvA domain 2-like"/>
    <property type="match status" value="1"/>
</dbReference>
<dbReference type="InterPro" id="IPR010994">
    <property type="entry name" value="RuvA_2-like"/>
</dbReference>
<evidence type="ECO:0000256" key="7">
    <source>
        <dbReference type="HAMAP-Rule" id="MF_00203"/>
    </source>
</evidence>
<evidence type="ECO:0000256" key="2">
    <source>
        <dbReference type="ARBA" id="ARBA00022763"/>
    </source>
</evidence>
<evidence type="ECO:0000256" key="3">
    <source>
        <dbReference type="ARBA" id="ARBA00022769"/>
    </source>
</evidence>
<evidence type="ECO:0000259" key="9">
    <source>
        <dbReference type="PROSITE" id="PS50151"/>
    </source>
</evidence>
<comment type="similarity">
    <text evidence="7">Belongs to the UvrC family.</text>
</comment>
<dbReference type="CDD" id="cd10434">
    <property type="entry name" value="GIY-YIG_UvrC_Cho"/>
    <property type="match status" value="1"/>
</dbReference>
<protein>
    <recommendedName>
        <fullName evidence="7">UvrABC system protein C</fullName>
        <shortName evidence="7">Protein UvrC</shortName>
    </recommendedName>
    <alternativeName>
        <fullName evidence="7">Excinuclease ABC subunit C</fullName>
    </alternativeName>
</protein>
<name>A0ABN0NWL1_TRELE</name>
<accession>A0ABN0NWL1</accession>
<dbReference type="HAMAP" id="MF_00203">
    <property type="entry name" value="UvrC"/>
    <property type="match status" value="1"/>
</dbReference>
<dbReference type="PROSITE" id="PS50151">
    <property type="entry name" value="UVR"/>
    <property type="match status" value="1"/>
</dbReference>
<comment type="function">
    <text evidence="7">The UvrABC repair system catalyzes the recognition and processing of DNA lesions. UvrC both incises the 5' and 3' sides of the lesion. The N-terminal half is responsible for the 3' incision and the C-terminal half is responsible for the 5' incision.</text>
</comment>
<dbReference type="Proteomes" id="UP000016649">
    <property type="component" value="Unassembled WGS sequence"/>
</dbReference>
<dbReference type="SUPFAM" id="SSF46600">
    <property type="entry name" value="C-terminal UvrC-binding domain of UvrB"/>
    <property type="match status" value="1"/>
</dbReference>
<evidence type="ECO:0000256" key="4">
    <source>
        <dbReference type="ARBA" id="ARBA00022881"/>
    </source>
</evidence>
<keyword evidence="1 7" id="KW-0963">Cytoplasm</keyword>
<evidence type="ECO:0000313" key="13">
    <source>
        <dbReference type="Proteomes" id="UP000016649"/>
    </source>
</evidence>
<dbReference type="SMART" id="SM00465">
    <property type="entry name" value="GIYc"/>
    <property type="match status" value="1"/>
</dbReference>
<dbReference type="PANTHER" id="PTHR30562">
    <property type="entry name" value="UVRC/OXIDOREDUCTASE"/>
    <property type="match status" value="1"/>
</dbReference>
<keyword evidence="4 7" id="KW-0267">Excision nuclease</keyword>
<keyword evidence="8" id="KW-0175">Coiled coil</keyword>
<dbReference type="Pfam" id="PF01541">
    <property type="entry name" value="GIY-YIG"/>
    <property type="match status" value="1"/>
</dbReference>
<dbReference type="InterPro" id="IPR050066">
    <property type="entry name" value="UvrABC_protein_C"/>
</dbReference>
<keyword evidence="6 7" id="KW-0742">SOS response</keyword>
<feature type="domain" description="UvrC family homology region profile" evidence="11">
    <location>
        <begin position="255"/>
        <end position="480"/>
    </location>
</feature>
<reference evidence="12 13" key="1">
    <citation type="submission" date="2013-08" db="EMBL/GenBank/DDBJ databases">
        <authorList>
            <person name="Weinstock G."/>
            <person name="Sodergren E."/>
            <person name="Wylie T."/>
            <person name="Fulton L."/>
            <person name="Fulton R."/>
            <person name="Fronick C."/>
            <person name="O'Laughlin M."/>
            <person name="Godfrey J."/>
            <person name="Miner T."/>
            <person name="Herter B."/>
            <person name="Appelbaum E."/>
            <person name="Cordes M."/>
            <person name="Lek S."/>
            <person name="Wollam A."/>
            <person name="Pepin K.H."/>
            <person name="Palsikar V.B."/>
            <person name="Mitreva M."/>
            <person name="Wilson R.K."/>
        </authorList>
    </citation>
    <scope>NUCLEOTIDE SEQUENCE [LARGE SCALE GENOMIC DNA]</scope>
    <source>
        <strain evidence="12 13">ATCC 700332</strain>
    </source>
</reference>
<keyword evidence="2 7" id="KW-0227">DNA damage</keyword>
<dbReference type="InterPro" id="IPR004791">
    <property type="entry name" value="UvrC"/>
</dbReference>
<dbReference type="Pfam" id="PF22920">
    <property type="entry name" value="UvrC_RNaseH"/>
    <property type="match status" value="1"/>
</dbReference>
<gene>
    <name evidence="7" type="primary">uvrC</name>
    <name evidence="12" type="ORF">HMPREF9193_02095</name>
</gene>
<evidence type="ECO:0000256" key="5">
    <source>
        <dbReference type="ARBA" id="ARBA00023204"/>
    </source>
</evidence>
<sequence length="650" mass="73650">MKTENSRYRILHNTALGAPRSSGVYLWKDGEQTVLYVGKAKNLKNRLASYFSGQKDIKTRILVSKAYSIEYITTANEYEALILENTLIKQYRPRYNIDLKDDKSYPVARITNEAFPRLIKTRKIIQDGSVYYGPFPNAGALSTFIDTLGSIYPLRQCKKMPHRRNPCMYYHIGRCAAPCCGKIDKQTYSSIIDEIKRFLEENPEKAVENLENKMKRAAQELKFEKAGRYRDCAAALKTLRLQNAVSDFNPESRDYIGFYTEGSLVSFAVLKMRSGKLVMKDVYRTRSLKEGGELICEFITAYYTEKTMIPPRIFVQNKDGLELIEKWLFESFNIHSNITTAQETDAYARHEAALRMAEHNAKEDIVRRMRERGDTPALEELKKVLHLEQLPLRIEGFDIAHLAGKFTVASLISFYNGNPDKKNYRIFRLKSLEGRIDDFASLREAASRRYTRLLNEQAEMPDLIMIDGGIGQVNAVKGVLDALGLPIPLVGLAKRDEELYLPGVSEPIRLPKRSDALRLLQRVRDETHRFATSRNQALRTKENTVSVFTRLPHVGPKRAALIMEKWTNIEKLANASAGQIADVLTVSALQAEDIKKGARIAAQTAAAHTHAPPDITNAYTAHLAALALKQNTELSAAEKAPPYRPEKPQK</sequence>
<comment type="subunit">
    <text evidence="7">Interacts with UvrB in an incision complex.</text>
</comment>
<dbReference type="RefSeq" id="WP_021686268.1">
    <property type="nucleotide sequence ID" value="NZ_KI260554.1"/>
</dbReference>
<evidence type="ECO:0000256" key="8">
    <source>
        <dbReference type="SAM" id="Coils"/>
    </source>
</evidence>
<dbReference type="Pfam" id="PF08459">
    <property type="entry name" value="UvrC_RNaseH_dom"/>
    <property type="match status" value="1"/>
</dbReference>
<keyword evidence="5 7" id="KW-0234">DNA repair</keyword>
<evidence type="ECO:0000313" key="12">
    <source>
        <dbReference type="EMBL" id="ERJ91642.1"/>
    </source>
</evidence>
<evidence type="ECO:0000259" key="11">
    <source>
        <dbReference type="PROSITE" id="PS50165"/>
    </source>
</evidence>
<dbReference type="SUPFAM" id="SSF82771">
    <property type="entry name" value="GIY-YIG endonuclease"/>
    <property type="match status" value="1"/>
</dbReference>
<dbReference type="Gene3D" id="3.30.420.340">
    <property type="entry name" value="UvrC, RNAse H endonuclease domain"/>
    <property type="match status" value="1"/>
</dbReference>
<proteinExistence type="inferred from homology"/>
<dbReference type="PROSITE" id="PS50164">
    <property type="entry name" value="GIY_YIG"/>
    <property type="match status" value="1"/>
</dbReference>
<dbReference type="PROSITE" id="PS50165">
    <property type="entry name" value="UVRC"/>
    <property type="match status" value="1"/>
</dbReference>
<dbReference type="InterPro" id="IPR036876">
    <property type="entry name" value="UVR_dom_sf"/>
</dbReference>
<dbReference type="Gene3D" id="3.40.1440.10">
    <property type="entry name" value="GIY-YIG endonuclease"/>
    <property type="match status" value="1"/>
</dbReference>